<protein>
    <submittedName>
        <fullName evidence="3">Uncharacterized protein</fullName>
    </submittedName>
</protein>
<organism evidence="3 4">
    <name type="scientific">Paraclostridium ghonii</name>
    <dbReference type="NCBI Taxonomy" id="29358"/>
    <lineage>
        <taxon>Bacteria</taxon>
        <taxon>Bacillati</taxon>
        <taxon>Bacillota</taxon>
        <taxon>Clostridia</taxon>
        <taxon>Peptostreptococcales</taxon>
        <taxon>Peptostreptococcaceae</taxon>
        <taxon>Paraclostridium</taxon>
    </lineage>
</organism>
<evidence type="ECO:0000313" key="3">
    <source>
        <dbReference type="EMBL" id="MDQ0556082.1"/>
    </source>
</evidence>
<proteinExistence type="predicted"/>
<dbReference type="RefSeq" id="WP_307504583.1">
    <property type="nucleotide sequence ID" value="NZ_BAAACE010000028.1"/>
</dbReference>
<keyword evidence="2" id="KW-0472">Membrane</keyword>
<accession>A0ABU0MYT5</accession>
<feature type="transmembrane region" description="Helical" evidence="2">
    <location>
        <begin position="20"/>
        <end position="41"/>
    </location>
</feature>
<keyword evidence="2" id="KW-1133">Transmembrane helix</keyword>
<sequence length="108" mass="12517">MKSSLKNKKMARITRTFSDISKIFVLSSVISVSIISILILVNAFNGIFIGFRYYIMLTMAMVLTLTPCWVLCDSKRIFSVRNQRQRKVAKAAKRPTRSRETIRRRKIS</sequence>
<dbReference type="Proteomes" id="UP001232584">
    <property type="component" value="Unassembled WGS sequence"/>
</dbReference>
<feature type="region of interest" description="Disordered" evidence="1">
    <location>
        <begin position="88"/>
        <end position="108"/>
    </location>
</feature>
<evidence type="ECO:0000256" key="2">
    <source>
        <dbReference type="SAM" id="Phobius"/>
    </source>
</evidence>
<comment type="caution">
    <text evidence="3">The sequence shown here is derived from an EMBL/GenBank/DDBJ whole genome shotgun (WGS) entry which is preliminary data.</text>
</comment>
<keyword evidence="2" id="KW-0812">Transmembrane</keyword>
<evidence type="ECO:0000256" key="1">
    <source>
        <dbReference type="SAM" id="MobiDB-lite"/>
    </source>
</evidence>
<reference evidence="3 4" key="1">
    <citation type="submission" date="2023-07" db="EMBL/GenBank/DDBJ databases">
        <title>Genomic Encyclopedia of Type Strains, Phase IV (KMG-IV): sequencing the most valuable type-strain genomes for metagenomic binning, comparative biology and taxonomic classification.</title>
        <authorList>
            <person name="Goeker M."/>
        </authorList>
    </citation>
    <scope>NUCLEOTIDE SEQUENCE [LARGE SCALE GENOMIC DNA]</scope>
    <source>
        <strain evidence="3 4">DSM 15049</strain>
    </source>
</reference>
<name>A0ABU0MYT5_9FIRM</name>
<keyword evidence="4" id="KW-1185">Reference proteome</keyword>
<evidence type="ECO:0000313" key="4">
    <source>
        <dbReference type="Proteomes" id="UP001232584"/>
    </source>
</evidence>
<dbReference type="EMBL" id="JAUSWG010000004">
    <property type="protein sequence ID" value="MDQ0556082.1"/>
    <property type="molecule type" value="Genomic_DNA"/>
</dbReference>
<gene>
    <name evidence="3" type="ORF">QOZ92_001195</name>
</gene>
<feature type="transmembrane region" description="Helical" evidence="2">
    <location>
        <begin position="53"/>
        <end position="72"/>
    </location>
</feature>